<feature type="non-terminal residue" evidence="2">
    <location>
        <position position="1"/>
    </location>
</feature>
<sequence>GIEASPPTSSTGGGPSIVDFRVLPGPPGCPCSCLVLLGAALQPGLIVHRSSGSNSLTKGSNVANLGKRNVEAPGKSLSDRTEAVGDNWALAPAPNIRGTKSRRANEAEATLVRSPLDTARGSVDSTEARLPSTFAASVVS</sequence>
<evidence type="ECO:0000313" key="3">
    <source>
        <dbReference type="Proteomes" id="UP000266841"/>
    </source>
</evidence>
<comment type="caution">
    <text evidence="2">The sequence shown here is derived from an EMBL/GenBank/DDBJ whole genome shotgun (WGS) entry which is preliminary data.</text>
</comment>
<name>K0S2F0_THAOC</name>
<keyword evidence="3" id="KW-1185">Reference proteome</keyword>
<reference evidence="2 3" key="1">
    <citation type="journal article" date="2012" name="Genome Biol.">
        <title>Genome and low-iron response of an oceanic diatom adapted to chronic iron limitation.</title>
        <authorList>
            <person name="Lommer M."/>
            <person name="Specht M."/>
            <person name="Roy A.S."/>
            <person name="Kraemer L."/>
            <person name="Andreson R."/>
            <person name="Gutowska M.A."/>
            <person name="Wolf J."/>
            <person name="Bergner S.V."/>
            <person name="Schilhabel M.B."/>
            <person name="Klostermeier U.C."/>
            <person name="Beiko R.G."/>
            <person name="Rosenstiel P."/>
            <person name="Hippler M."/>
            <person name="Laroche J."/>
        </authorList>
    </citation>
    <scope>NUCLEOTIDE SEQUENCE [LARGE SCALE GENOMIC DNA]</scope>
    <source>
        <strain evidence="2 3">CCMP1005</strain>
    </source>
</reference>
<accession>K0S2F0</accession>
<evidence type="ECO:0000256" key="1">
    <source>
        <dbReference type="SAM" id="MobiDB-lite"/>
    </source>
</evidence>
<proteinExistence type="predicted"/>
<gene>
    <name evidence="2" type="ORF">THAOC_19492</name>
</gene>
<dbReference type="Proteomes" id="UP000266841">
    <property type="component" value="Unassembled WGS sequence"/>
</dbReference>
<organism evidence="2 3">
    <name type="scientific">Thalassiosira oceanica</name>
    <name type="common">Marine diatom</name>
    <dbReference type="NCBI Taxonomy" id="159749"/>
    <lineage>
        <taxon>Eukaryota</taxon>
        <taxon>Sar</taxon>
        <taxon>Stramenopiles</taxon>
        <taxon>Ochrophyta</taxon>
        <taxon>Bacillariophyta</taxon>
        <taxon>Coscinodiscophyceae</taxon>
        <taxon>Thalassiosirophycidae</taxon>
        <taxon>Thalassiosirales</taxon>
        <taxon>Thalassiosiraceae</taxon>
        <taxon>Thalassiosira</taxon>
    </lineage>
</organism>
<dbReference type="EMBL" id="AGNL01021398">
    <property type="protein sequence ID" value="EJK60203.1"/>
    <property type="molecule type" value="Genomic_DNA"/>
</dbReference>
<evidence type="ECO:0000313" key="2">
    <source>
        <dbReference type="EMBL" id="EJK60203.1"/>
    </source>
</evidence>
<protein>
    <submittedName>
        <fullName evidence="2">Uncharacterized protein</fullName>
    </submittedName>
</protein>
<feature type="region of interest" description="Disordered" evidence="1">
    <location>
        <begin position="67"/>
        <end position="86"/>
    </location>
</feature>
<dbReference type="AlphaFoldDB" id="K0S2F0"/>